<dbReference type="AlphaFoldDB" id="A0A8T2ABY7"/>
<dbReference type="InterPro" id="IPR021139">
    <property type="entry name" value="NYN"/>
</dbReference>
<feature type="domain" description="NYN" evidence="1">
    <location>
        <begin position="50"/>
        <end position="180"/>
    </location>
</feature>
<feature type="domain" description="NYN" evidence="1">
    <location>
        <begin position="457"/>
        <end position="596"/>
    </location>
</feature>
<proteinExistence type="predicted"/>
<dbReference type="Pfam" id="PF01936">
    <property type="entry name" value="NYN"/>
    <property type="match status" value="3"/>
</dbReference>
<gene>
    <name evidence="2" type="ORF">ISN45_Aa04g022470</name>
</gene>
<comment type="caution">
    <text evidence="2">The sequence shown here is derived from an EMBL/GenBank/DDBJ whole genome shotgun (WGS) entry which is preliminary data.</text>
</comment>
<feature type="domain" description="NYN" evidence="1">
    <location>
        <begin position="236"/>
        <end position="378"/>
    </location>
</feature>
<keyword evidence="3" id="KW-1185">Reference proteome</keyword>
<dbReference type="GO" id="GO:0010468">
    <property type="term" value="P:regulation of gene expression"/>
    <property type="evidence" value="ECO:0007669"/>
    <property type="project" value="InterPro"/>
</dbReference>
<accession>A0A8T2ABY7</accession>
<dbReference type="EMBL" id="JAEFBK010000009">
    <property type="protein sequence ID" value="KAG7569542.1"/>
    <property type="molecule type" value="Genomic_DNA"/>
</dbReference>
<name>A0A8T2ABY7_9BRAS</name>
<dbReference type="Proteomes" id="UP000694240">
    <property type="component" value="Chromosome 9"/>
</dbReference>
<dbReference type="CDD" id="cd10910">
    <property type="entry name" value="PIN_limkain_b1_N_like"/>
    <property type="match status" value="3"/>
</dbReference>
<evidence type="ECO:0000313" key="2">
    <source>
        <dbReference type="EMBL" id="KAG7569542.1"/>
    </source>
</evidence>
<organism evidence="2 3">
    <name type="scientific">Arabidopsis thaliana x Arabidopsis arenosa</name>
    <dbReference type="NCBI Taxonomy" id="1240361"/>
    <lineage>
        <taxon>Eukaryota</taxon>
        <taxon>Viridiplantae</taxon>
        <taxon>Streptophyta</taxon>
        <taxon>Embryophyta</taxon>
        <taxon>Tracheophyta</taxon>
        <taxon>Spermatophyta</taxon>
        <taxon>Magnoliopsida</taxon>
        <taxon>eudicotyledons</taxon>
        <taxon>Gunneridae</taxon>
        <taxon>Pentapetalae</taxon>
        <taxon>rosids</taxon>
        <taxon>malvids</taxon>
        <taxon>Brassicales</taxon>
        <taxon>Brassicaceae</taxon>
        <taxon>Camelineae</taxon>
        <taxon>Arabidopsis</taxon>
    </lineage>
</organism>
<dbReference type="GO" id="GO:0004540">
    <property type="term" value="F:RNA nuclease activity"/>
    <property type="evidence" value="ECO:0007669"/>
    <property type="project" value="InterPro"/>
</dbReference>
<sequence>MFFSPREKKSCVETMDDLTFENMTFGDLISLRSRNPNFVIPTEEISVSYTCVFWDIDDYPIPNDINPDLIYSNIKSALEGMDYRCSDFEIFAYGEKIKDNTELNELYDAGIKYSTHNVPDTEMLRDIVYCSINHKSSSNLMVISKSLTEDTESIRVLRALKSRGFNVLFLQPQPESHSSEHLFHYPDILRCSTYLLDGRKAMDQTPSPDVFTSPSCSRSNCQDFSEPTTSILGGPKTGVFWDVHECPFPNDLDPEAIYKRIQCNLKDLDVSTDISIWAYADKIPFSDDILDKFDKSRIYFVPQVPRDKTARVVRMVHDIDLWELDSPLVDSESPPNVIVISNDINTQGDISFTRCLRSMHNRHYGAFLVQPKDIAQENLKTEDWPRWILAGIVSFSQIRYPVSDKKWKKKEKIKKDKAVKKPEVSSRVKTQDSPLVKTMIRQDEDLFYPIPPVSGPRIGVFWDVNDSPFPGDLDPNSIYQRIDLALEKKGYEGVMSIWAYYTEQEPIPGFLLDKYQSAGINIVPKAPANKTERVDRMIHDMLFWEMDTPLNVYVTPPSLIVISNDFPGEGEGDINLTFVLSCMNGRGYNVLLVEPKKLALDNPGSSALWPGCLLDVGQTLGLCSWPPSSGQKRRKKKHVEEST</sequence>
<reference evidence="2 3" key="1">
    <citation type="submission" date="2020-12" db="EMBL/GenBank/DDBJ databases">
        <title>Concerted genomic and epigenomic changes stabilize Arabidopsis allopolyploids.</title>
        <authorList>
            <person name="Chen Z."/>
        </authorList>
    </citation>
    <scope>NUCLEOTIDE SEQUENCE [LARGE SCALE GENOMIC DNA]</scope>
    <source>
        <strain evidence="2">Allo738</strain>
        <tissue evidence="2">Leaf</tissue>
    </source>
</reference>
<dbReference type="PANTHER" id="PTHR14379">
    <property type="entry name" value="LIMKAIN B LKAP"/>
    <property type="match status" value="1"/>
</dbReference>
<protein>
    <submittedName>
        <fullName evidence="2">NYN domain limkain-b1-type</fullName>
    </submittedName>
</protein>
<evidence type="ECO:0000313" key="3">
    <source>
        <dbReference type="Proteomes" id="UP000694240"/>
    </source>
</evidence>
<evidence type="ECO:0000259" key="1">
    <source>
        <dbReference type="Pfam" id="PF01936"/>
    </source>
</evidence>
<dbReference type="PANTHER" id="PTHR14379:SF7">
    <property type="entry name" value="ENDONUCLEASE OR GLYCOSYL HYDROLASE-RELATED"/>
    <property type="match status" value="1"/>
</dbReference>
<dbReference type="GO" id="GO:0005777">
    <property type="term" value="C:peroxisome"/>
    <property type="evidence" value="ECO:0007669"/>
    <property type="project" value="InterPro"/>
</dbReference>
<dbReference type="InterPro" id="IPR024768">
    <property type="entry name" value="Marf1"/>
</dbReference>